<dbReference type="EMBL" id="KV426250">
    <property type="protein sequence ID" value="KZV83894.1"/>
    <property type="molecule type" value="Genomic_DNA"/>
</dbReference>
<evidence type="ECO:0000313" key="2">
    <source>
        <dbReference type="EMBL" id="KZV83894.1"/>
    </source>
</evidence>
<proteinExistence type="predicted"/>
<name>A0A165D6Q1_EXIGL</name>
<evidence type="ECO:0000256" key="1">
    <source>
        <dbReference type="SAM" id="MobiDB-lite"/>
    </source>
</evidence>
<protein>
    <submittedName>
        <fullName evidence="2">Uncharacterized protein</fullName>
    </submittedName>
</protein>
<reference evidence="2 3" key="1">
    <citation type="journal article" date="2016" name="Mol. Biol. Evol.">
        <title>Comparative Genomics of Early-Diverging Mushroom-Forming Fungi Provides Insights into the Origins of Lignocellulose Decay Capabilities.</title>
        <authorList>
            <person name="Nagy L.G."/>
            <person name="Riley R."/>
            <person name="Tritt A."/>
            <person name="Adam C."/>
            <person name="Daum C."/>
            <person name="Floudas D."/>
            <person name="Sun H."/>
            <person name="Yadav J.S."/>
            <person name="Pangilinan J."/>
            <person name="Larsson K.H."/>
            <person name="Matsuura K."/>
            <person name="Barry K."/>
            <person name="Labutti K."/>
            <person name="Kuo R."/>
            <person name="Ohm R.A."/>
            <person name="Bhattacharya S.S."/>
            <person name="Shirouzu T."/>
            <person name="Yoshinaga Y."/>
            <person name="Martin F.M."/>
            <person name="Grigoriev I.V."/>
            <person name="Hibbett D.S."/>
        </authorList>
    </citation>
    <scope>NUCLEOTIDE SEQUENCE [LARGE SCALE GENOMIC DNA]</scope>
    <source>
        <strain evidence="2 3">HHB12029</strain>
    </source>
</reference>
<dbReference type="AlphaFoldDB" id="A0A165D6Q1"/>
<gene>
    <name evidence="2" type="ORF">EXIGLDRAFT_727826</name>
</gene>
<keyword evidence="3" id="KW-1185">Reference proteome</keyword>
<feature type="region of interest" description="Disordered" evidence="1">
    <location>
        <begin position="21"/>
        <end position="45"/>
    </location>
</feature>
<evidence type="ECO:0000313" key="3">
    <source>
        <dbReference type="Proteomes" id="UP000077266"/>
    </source>
</evidence>
<accession>A0A165D6Q1</accession>
<organism evidence="2 3">
    <name type="scientific">Exidia glandulosa HHB12029</name>
    <dbReference type="NCBI Taxonomy" id="1314781"/>
    <lineage>
        <taxon>Eukaryota</taxon>
        <taxon>Fungi</taxon>
        <taxon>Dikarya</taxon>
        <taxon>Basidiomycota</taxon>
        <taxon>Agaricomycotina</taxon>
        <taxon>Agaricomycetes</taxon>
        <taxon>Auriculariales</taxon>
        <taxon>Exidiaceae</taxon>
        <taxon>Exidia</taxon>
    </lineage>
</organism>
<dbReference type="Proteomes" id="UP000077266">
    <property type="component" value="Unassembled WGS sequence"/>
</dbReference>
<sequence>MEAERDAAALKLDRIRAELRELKRARPVPDESEVDKPGKKKRKRKADPCVQLVQITASNGAPALVDAFHIVQSFTAGSKGVTTNCEKLMAHITSALPSIRASSLPDIARLVQSTVDIAQQADLDNVALAAVLRVEAGSPEGGAVIQATLPRAADCVLLSSLHALVRLLSRLLAGSRRRDRLVLKNSVCVLCWAVTASVDAGARELDEGNVVLLELLELADAADTVIRGMVLSAVERAWLRH</sequence>
<feature type="compositionally biased region" description="Basic and acidic residues" evidence="1">
    <location>
        <begin position="21"/>
        <end position="37"/>
    </location>
</feature>
<dbReference type="InParanoid" id="A0A165D6Q1"/>